<dbReference type="AlphaFoldDB" id="A0A1G4M8P4"/>
<dbReference type="PIRSF" id="PIRSF008757">
    <property type="entry name" value="UCP008757"/>
    <property type="match status" value="1"/>
</dbReference>
<reference evidence="2" key="1">
    <citation type="submission" date="2016-03" db="EMBL/GenBank/DDBJ databases">
        <authorList>
            <person name="Devillers H."/>
        </authorList>
    </citation>
    <scope>NUCLEOTIDE SEQUENCE [LARGE SCALE GENOMIC DNA]</scope>
</reference>
<dbReference type="SUPFAM" id="SSF143744">
    <property type="entry name" value="GlcG-like"/>
    <property type="match status" value="1"/>
</dbReference>
<evidence type="ECO:0000313" key="2">
    <source>
        <dbReference type="Proteomes" id="UP000190831"/>
    </source>
</evidence>
<dbReference type="EMBL" id="LT598489">
    <property type="protein sequence ID" value="SCW00210.1"/>
    <property type="molecule type" value="Genomic_DNA"/>
</dbReference>
<dbReference type="InterPro" id="IPR010371">
    <property type="entry name" value="YBR137W-like"/>
</dbReference>
<dbReference type="OrthoDB" id="2209940at2759"/>
<protein>
    <submittedName>
        <fullName evidence="1">LAFE_0B11870g1_1</fullName>
    </submittedName>
</protein>
<keyword evidence="2" id="KW-1185">Reference proteome</keyword>
<dbReference type="Pfam" id="PF03928">
    <property type="entry name" value="HbpS-like"/>
    <property type="match status" value="1"/>
</dbReference>
<accession>A0A1G4M8P4</accession>
<dbReference type="PANTHER" id="PTHR28255:SF1">
    <property type="entry name" value="UPF0303 PROTEIN YBR137W"/>
    <property type="match status" value="1"/>
</dbReference>
<organism evidence="1 2">
    <name type="scientific">Lachancea fermentati</name>
    <name type="common">Zygosaccharomyces fermentati</name>
    <dbReference type="NCBI Taxonomy" id="4955"/>
    <lineage>
        <taxon>Eukaryota</taxon>
        <taxon>Fungi</taxon>
        <taxon>Dikarya</taxon>
        <taxon>Ascomycota</taxon>
        <taxon>Saccharomycotina</taxon>
        <taxon>Saccharomycetes</taxon>
        <taxon>Saccharomycetales</taxon>
        <taxon>Saccharomycetaceae</taxon>
        <taxon>Lachancea</taxon>
    </lineage>
</organism>
<dbReference type="STRING" id="4955.A0A1G4M8P4"/>
<dbReference type="InterPro" id="IPR005624">
    <property type="entry name" value="PduO/GlcC-like"/>
</dbReference>
<name>A0A1G4M8P4_LACFM</name>
<proteinExistence type="predicted"/>
<gene>
    <name evidence="1" type="ORF">LAFE_0B11870G</name>
</gene>
<dbReference type="GO" id="GO:0006620">
    <property type="term" value="P:post-translational protein targeting to endoplasmic reticulum membrane"/>
    <property type="evidence" value="ECO:0007669"/>
    <property type="project" value="TreeGrafter"/>
</dbReference>
<dbReference type="OMA" id="TMQEDHE"/>
<dbReference type="InterPro" id="IPR038084">
    <property type="entry name" value="PduO/GlcC-like_sf"/>
</dbReference>
<dbReference type="Gene3D" id="3.30.450.150">
    <property type="entry name" value="Haem-degrading domain"/>
    <property type="match status" value="1"/>
</dbReference>
<dbReference type="Proteomes" id="UP000190831">
    <property type="component" value="Chromosome B"/>
</dbReference>
<dbReference type="PANTHER" id="PTHR28255">
    <property type="match status" value="1"/>
</dbReference>
<dbReference type="GO" id="GO:0072380">
    <property type="term" value="C:TRC complex"/>
    <property type="evidence" value="ECO:0007669"/>
    <property type="project" value="TreeGrafter"/>
</dbReference>
<sequence>MVEINREHLRRIYKYSLDELKVLESKCFLSKFDGSIAFDLGCKVRQWAIEAFPEKSLVIDVSLPSGQCLFHATTASGTCLDNDIWIQRKKKTAFRFGCSSFFMGQKLRQKNAKSMEEAFYIDSKEYAVHGGAVPIILENSDTIVACLTVSGLKQEEDHLFAITCVIEYANRLLESELNLD</sequence>
<evidence type="ECO:0000313" key="1">
    <source>
        <dbReference type="EMBL" id="SCW00210.1"/>
    </source>
</evidence>